<keyword evidence="3 7" id="KW-0418">Kinase</keyword>
<dbReference type="Gene3D" id="3.30.230.10">
    <property type="match status" value="1"/>
</dbReference>
<feature type="domain" description="Galactokinase N-terminal" evidence="6">
    <location>
        <begin position="48"/>
        <end position="94"/>
    </location>
</feature>
<protein>
    <submittedName>
        <fullName evidence="7">Galactokinase</fullName>
        <ecNumber evidence="7">2.7.1.6</ecNumber>
    </submittedName>
</protein>
<dbReference type="RefSeq" id="WP_055184590.1">
    <property type="nucleotide sequence ID" value="NZ_CYXN01000001.1"/>
</dbReference>
<organism evidence="7 8">
    <name type="scientific">Faecalibacterium prausnitzii</name>
    <dbReference type="NCBI Taxonomy" id="853"/>
    <lineage>
        <taxon>Bacteria</taxon>
        <taxon>Bacillati</taxon>
        <taxon>Bacillota</taxon>
        <taxon>Clostridia</taxon>
        <taxon>Eubacteriales</taxon>
        <taxon>Oscillospiraceae</taxon>
        <taxon>Faecalibacterium</taxon>
    </lineage>
</organism>
<dbReference type="SUPFAM" id="SSF55060">
    <property type="entry name" value="GHMP Kinase, C-terminal domain"/>
    <property type="match status" value="1"/>
</dbReference>
<gene>
    <name evidence="7" type="primary">galK_1</name>
    <name evidence="7" type="ORF">ERS852582_00254</name>
</gene>
<dbReference type="GO" id="GO:0004335">
    <property type="term" value="F:galactokinase activity"/>
    <property type="evidence" value="ECO:0007669"/>
    <property type="project" value="UniProtKB-EC"/>
</dbReference>
<proteinExistence type="inferred from homology"/>
<dbReference type="InterPro" id="IPR014721">
    <property type="entry name" value="Ribsml_uS5_D2-typ_fold_subgr"/>
</dbReference>
<dbReference type="InterPro" id="IPR006206">
    <property type="entry name" value="Mevalonate/galactokinase"/>
</dbReference>
<evidence type="ECO:0000259" key="5">
    <source>
        <dbReference type="Pfam" id="PF00288"/>
    </source>
</evidence>
<evidence type="ECO:0000313" key="7">
    <source>
        <dbReference type="EMBL" id="CUM72765.1"/>
    </source>
</evidence>
<keyword evidence="2" id="KW-0547">Nucleotide-binding</keyword>
<feature type="domain" description="GHMP kinase N-terminal" evidence="5">
    <location>
        <begin position="137"/>
        <end position="217"/>
    </location>
</feature>
<comment type="similarity">
    <text evidence="1">Belongs to the GHMP kinase family. GalK subfamily.</text>
</comment>
<dbReference type="EC" id="2.7.1.6" evidence="7"/>
<dbReference type="InterPro" id="IPR036554">
    <property type="entry name" value="GHMP_kinase_C_sf"/>
</dbReference>
<keyword evidence="4" id="KW-0067">ATP-binding</keyword>
<dbReference type="GO" id="GO:0006012">
    <property type="term" value="P:galactose metabolic process"/>
    <property type="evidence" value="ECO:0007669"/>
    <property type="project" value="InterPro"/>
</dbReference>
<dbReference type="PRINTS" id="PR00959">
    <property type="entry name" value="MEVGALKINASE"/>
</dbReference>
<dbReference type="EMBL" id="CYXN01000001">
    <property type="protein sequence ID" value="CUM72765.1"/>
    <property type="molecule type" value="Genomic_DNA"/>
</dbReference>
<dbReference type="OrthoDB" id="250531at2"/>
<dbReference type="Pfam" id="PF10509">
    <property type="entry name" value="GalKase_gal_bdg"/>
    <property type="match status" value="1"/>
</dbReference>
<dbReference type="Gene3D" id="3.30.70.890">
    <property type="entry name" value="GHMP kinase, C-terminal domain"/>
    <property type="match status" value="1"/>
</dbReference>
<dbReference type="InterPro" id="IPR019539">
    <property type="entry name" value="GalKase_N"/>
</dbReference>
<evidence type="ECO:0000259" key="6">
    <source>
        <dbReference type="Pfam" id="PF10509"/>
    </source>
</evidence>
<evidence type="ECO:0000313" key="8">
    <source>
        <dbReference type="Proteomes" id="UP000095649"/>
    </source>
</evidence>
<reference evidence="7 8" key="1">
    <citation type="submission" date="2015-09" db="EMBL/GenBank/DDBJ databases">
        <authorList>
            <consortium name="Pathogen Informatics"/>
        </authorList>
    </citation>
    <scope>NUCLEOTIDE SEQUENCE [LARGE SCALE GENOMIC DNA]</scope>
    <source>
        <strain evidence="7 8">2789STDY5834970</strain>
    </source>
</reference>
<evidence type="ECO:0000256" key="4">
    <source>
        <dbReference type="ARBA" id="ARBA00022840"/>
    </source>
</evidence>
<dbReference type="Proteomes" id="UP000095649">
    <property type="component" value="Unassembled WGS sequence"/>
</dbReference>
<dbReference type="GO" id="GO:0005829">
    <property type="term" value="C:cytosol"/>
    <property type="evidence" value="ECO:0007669"/>
    <property type="project" value="TreeGrafter"/>
</dbReference>
<sequence>MMKSISTWKQELTEGAHAARLAALYCCAPDETPAQAARYTAVLDGLETTFGAHTEAGLYSAPGRTEIGGNHTDHQHGRVLAGSVNIDMIAAAAPNSLNQLRVQSEGYDLCVIDLDDLTARKEEENTTASLLRGECEAFRQRGAKLSGLDVYISSNVPKGSGVSSSAAFEVLVGVILNDCFMAEKVSPIAIAQIGQWAENVYFGKPCGLMDQMASSVGNIITIDFADKANPDVEPVQVDFSKAGLALCILDSGADHADLTDEYAAIPNECRAVAAVCGGEVLRDVPFETFLTNIPACRKQCGDRAVLRAFHFYADNDRVPQQVAALREGDFEAFLQLVTASGDSSWEYLQNVIPAGYKEHQEVAVTIAAAKHYLGGKGAVRVHGGGFAGTVQAFVPVEMLADFKVNMEKILGAGRCHVLNIRPEGGAVL</sequence>
<dbReference type="InterPro" id="IPR006204">
    <property type="entry name" value="GHMP_kinase_N_dom"/>
</dbReference>
<evidence type="ECO:0000256" key="2">
    <source>
        <dbReference type="ARBA" id="ARBA00022741"/>
    </source>
</evidence>
<evidence type="ECO:0000256" key="3">
    <source>
        <dbReference type="ARBA" id="ARBA00022777"/>
    </source>
</evidence>
<dbReference type="InterPro" id="IPR000705">
    <property type="entry name" value="Galactokinase"/>
</dbReference>
<dbReference type="PANTHER" id="PTHR10457">
    <property type="entry name" value="MEVALONATE KINASE/GALACTOKINASE"/>
    <property type="match status" value="1"/>
</dbReference>
<evidence type="ECO:0000256" key="1">
    <source>
        <dbReference type="ARBA" id="ARBA00006566"/>
    </source>
</evidence>
<dbReference type="GO" id="GO:0005524">
    <property type="term" value="F:ATP binding"/>
    <property type="evidence" value="ECO:0007669"/>
    <property type="project" value="UniProtKB-KW"/>
</dbReference>
<dbReference type="Pfam" id="PF00288">
    <property type="entry name" value="GHMP_kinases_N"/>
    <property type="match status" value="1"/>
</dbReference>
<dbReference type="AlphaFoldDB" id="A0A173R4P4"/>
<dbReference type="InterPro" id="IPR020568">
    <property type="entry name" value="Ribosomal_Su5_D2-typ_SF"/>
</dbReference>
<dbReference type="PIRSF" id="PIRSF000530">
    <property type="entry name" value="Galactokinase"/>
    <property type="match status" value="1"/>
</dbReference>
<name>A0A173R4P4_9FIRM</name>
<dbReference type="SUPFAM" id="SSF54211">
    <property type="entry name" value="Ribosomal protein S5 domain 2-like"/>
    <property type="match status" value="1"/>
</dbReference>
<dbReference type="PANTHER" id="PTHR10457:SF7">
    <property type="entry name" value="GALACTOKINASE-RELATED"/>
    <property type="match status" value="1"/>
</dbReference>
<keyword evidence="7" id="KW-0808">Transferase</keyword>
<accession>A0A173R4P4</accession>
<dbReference type="PRINTS" id="PR00473">
    <property type="entry name" value="GALCTOKINASE"/>
</dbReference>